<sequence>MNDLTDPVWIKSSYSGDEGDCVELAALPGKSMAVRDSKRPYSPVLCFLSTEWAAFRNSLKSGELSA</sequence>
<dbReference type="AlphaFoldDB" id="A0A367FC55"/>
<dbReference type="Pfam" id="PF04149">
    <property type="entry name" value="DUF397"/>
    <property type="match status" value="1"/>
</dbReference>
<dbReference type="InterPro" id="IPR007278">
    <property type="entry name" value="DUF397"/>
</dbReference>
<proteinExistence type="predicted"/>
<evidence type="ECO:0000313" key="3">
    <source>
        <dbReference type="Proteomes" id="UP000253094"/>
    </source>
</evidence>
<protein>
    <submittedName>
        <fullName evidence="2">DUF397 domain-containing protein</fullName>
    </submittedName>
</protein>
<comment type="caution">
    <text evidence="2">The sequence shown here is derived from an EMBL/GenBank/DDBJ whole genome shotgun (WGS) entry which is preliminary data.</text>
</comment>
<organism evidence="2 3">
    <name type="scientific">Sphaerisporangium album</name>
    <dbReference type="NCBI Taxonomy" id="509200"/>
    <lineage>
        <taxon>Bacteria</taxon>
        <taxon>Bacillati</taxon>
        <taxon>Actinomycetota</taxon>
        <taxon>Actinomycetes</taxon>
        <taxon>Streptosporangiales</taxon>
        <taxon>Streptosporangiaceae</taxon>
        <taxon>Sphaerisporangium</taxon>
    </lineage>
</organism>
<accession>A0A367FC55</accession>
<dbReference type="RefSeq" id="WP_114031437.1">
    <property type="nucleotide sequence ID" value="NZ_QOIL01000015.1"/>
</dbReference>
<dbReference type="OrthoDB" id="3431596at2"/>
<evidence type="ECO:0000259" key="1">
    <source>
        <dbReference type="Pfam" id="PF04149"/>
    </source>
</evidence>
<gene>
    <name evidence="2" type="ORF">DQ384_25695</name>
</gene>
<dbReference type="EMBL" id="QOIL01000015">
    <property type="protein sequence ID" value="RCG27914.1"/>
    <property type="molecule type" value="Genomic_DNA"/>
</dbReference>
<dbReference type="Proteomes" id="UP000253094">
    <property type="component" value="Unassembled WGS sequence"/>
</dbReference>
<evidence type="ECO:0000313" key="2">
    <source>
        <dbReference type="EMBL" id="RCG27914.1"/>
    </source>
</evidence>
<name>A0A367FC55_9ACTN</name>
<keyword evidence="3" id="KW-1185">Reference proteome</keyword>
<reference evidence="2 3" key="1">
    <citation type="submission" date="2018-06" db="EMBL/GenBank/DDBJ databases">
        <title>Sphaerisporangium craniellae sp. nov., isolated from a marine sponge in the South China Sea.</title>
        <authorList>
            <person name="Li L."/>
        </authorList>
    </citation>
    <scope>NUCLEOTIDE SEQUENCE [LARGE SCALE GENOMIC DNA]</scope>
    <source>
        <strain evidence="2 3">CCTCC AA 208026</strain>
    </source>
</reference>
<feature type="domain" description="DUF397" evidence="1">
    <location>
        <begin position="8"/>
        <end position="60"/>
    </location>
</feature>